<comment type="similarity">
    <text evidence="1">Belongs to the thiolase-like superfamily. Thiolase family.</text>
</comment>
<dbReference type="InterPro" id="IPR016039">
    <property type="entry name" value="Thiolase-like"/>
</dbReference>
<dbReference type="Pfam" id="PF18313">
    <property type="entry name" value="TLP1_add_C"/>
    <property type="match status" value="1"/>
</dbReference>
<keyword evidence="2" id="KW-0808">Transferase</keyword>
<organism evidence="5">
    <name type="scientific">Pseudogymnoascus destructans</name>
    <dbReference type="NCBI Taxonomy" id="655981"/>
    <lineage>
        <taxon>Eukaryota</taxon>
        <taxon>Fungi</taxon>
        <taxon>Dikarya</taxon>
        <taxon>Ascomycota</taxon>
        <taxon>Pezizomycotina</taxon>
        <taxon>Leotiomycetes</taxon>
        <taxon>Thelebolales</taxon>
        <taxon>Thelebolaceae</taxon>
        <taxon>Pseudogymnoascus</taxon>
    </lineage>
</organism>
<dbReference type="Gene3D" id="2.40.50.840">
    <property type="match status" value="1"/>
</dbReference>
<dbReference type="SUPFAM" id="SSF53901">
    <property type="entry name" value="Thiolase-like"/>
    <property type="match status" value="2"/>
</dbReference>
<dbReference type="OrthoDB" id="435240at2759"/>
<evidence type="ECO:0000256" key="3">
    <source>
        <dbReference type="ARBA" id="ARBA00023315"/>
    </source>
</evidence>
<sequence>MAGQSIPIIVGVGDFKNPFTTPEKALEPYQLMIQAIQRALQDTNLPEETAQQLQKSIDSIDVVATWSWPYQDLPGLLSTKLGVDAAHKFISDHGGNQPAKLVDEAARRIAQNKTKVAVVTGGEALASLGGFAAAKKMPKWSARKKDQKSGTITEIATLGDNTGATHGIGLPIQVYPLYENATRASRGQTLAENNEESASLYADFAKVAQGNTAAWNFGKKAATKEEIGTVTKKNRMICYPYPLLMNAFNNVNLAGAVILTSTDYATELGIPKSQWVYPLGGAGTKDSDKFWERPNFYTSPSITRSLDAGLEVCGLTKEQIGIYDFYSCFPIVPKIACQHLGLAIESHTRPITLIGGLTSFGGAGNNYSMHAITEMTRNLRERTPTYGLVLANGGTMTYQHVLLLSAVAPSQPYPPKNPLPPIITDIPVPATVEVANGEATIETYTVDFNRDGTPGTGHVVGRLPSGERFLANHADEATLAQLVGNEEPVGRRGWVSNEDGINLFSFEKKAKL</sequence>
<dbReference type="Gene3D" id="3.40.47.10">
    <property type="match status" value="1"/>
</dbReference>
<gene>
    <name evidence="5" type="ORF">VC83_06639</name>
</gene>
<dbReference type="PANTHER" id="PTHR18919:SF139">
    <property type="entry name" value="THIOLASE-LIKE PROTEIN TYPE 1 ADDITIONAL C-TERMINAL DOMAIN-CONTAINING PROTEIN"/>
    <property type="match status" value="1"/>
</dbReference>
<protein>
    <recommendedName>
        <fullName evidence="4">Thiolase-like protein type 1 additional C-terminal domain-containing protein</fullName>
    </recommendedName>
</protein>
<evidence type="ECO:0000313" key="5">
    <source>
        <dbReference type="EMBL" id="OAF56335.1"/>
    </source>
</evidence>
<evidence type="ECO:0000259" key="4">
    <source>
        <dbReference type="Pfam" id="PF18313"/>
    </source>
</evidence>
<dbReference type="VEuPathDB" id="FungiDB:GMDG_07227"/>
<reference evidence="5" key="1">
    <citation type="submission" date="2016-03" db="EMBL/GenBank/DDBJ databases">
        <title>Updated assembly of Pseudogymnoascus destructans, the fungus causing white-nose syndrome of bats.</title>
        <authorList>
            <person name="Palmer J.M."/>
            <person name="Drees K.P."/>
            <person name="Foster J.T."/>
            <person name="Lindner D.L."/>
        </authorList>
    </citation>
    <scope>NUCLEOTIDE SEQUENCE [LARGE SCALE GENOMIC DNA]</scope>
    <source>
        <strain evidence="5">20631-21</strain>
    </source>
</reference>
<dbReference type="PANTHER" id="PTHR18919">
    <property type="entry name" value="ACETYL-COA C-ACYLTRANSFERASE"/>
    <property type="match status" value="1"/>
</dbReference>
<dbReference type="EMBL" id="KV441404">
    <property type="protein sequence ID" value="OAF56335.1"/>
    <property type="molecule type" value="Genomic_DNA"/>
</dbReference>
<evidence type="ECO:0000256" key="2">
    <source>
        <dbReference type="ARBA" id="ARBA00022679"/>
    </source>
</evidence>
<dbReference type="AlphaFoldDB" id="A0A177A246"/>
<evidence type="ECO:0000256" key="1">
    <source>
        <dbReference type="ARBA" id="ARBA00010982"/>
    </source>
</evidence>
<dbReference type="InterPro" id="IPR040771">
    <property type="entry name" value="TLP1_add_C"/>
</dbReference>
<keyword evidence="3" id="KW-0012">Acyltransferase</keyword>
<dbReference type="eggNOG" id="ENOG502QTZI">
    <property type="taxonomic scope" value="Eukaryota"/>
</dbReference>
<accession>A0A177A246</accession>
<dbReference type="GeneID" id="36289696"/>
<dbReference type="Proteomes" id="UP000077154">
    <property type="component" value="Unassembled WGS sequence"/>
</dbReference>
<dbReference type="RefSeq" id="XP_024321631.1">
    <property type="nucleotide sequence ID" value="XM_024470233.1"/>
</dbReference>
<dbReference type="GO" id="GO:0016746">
    <property type="term" value="F:acyltransferase activity"/>
    <property type="evidence" value="ECO:0007669"/>
    <property type="project" value="UniProtKB-KW"/>
</dbReference>
<proteinExistence type="inferred from homology"/>
<name>A0A177A246_9PEZI</name>
<feature type="domain" description="Thiolase-like protein type 1 additional C-terminal" evidence="4">
    <location>
        <begin position="418"/>
        <end position="498"/>
    </location>
</feature>